<dbReference type="Proteomes" id="UP000001070">
    <property type="component" value="Unassembled WGS sequence"/>
</dbReference>
<dbReference type="InterPro" id="IPR004117">
    <property type="entry name" value="7tm6_olfct_rcpt"/>
</dbReference>
<dbReference type="PANTHER" id="PTHR21137">
    <property type="entry name" value="ODORANT RECEPTOR"/>
    <property type="match status" value="1"/>
</dbReference>
<evidence type="ECO:0000256" key="4">
    <source>
        <dbReference type="ARBA" id="ARBA00022692"/>
    </source>
</evidence>
<dbReference type="PANTHER" id="PTHR21137:SF44">
    <property type="entry name" value="ODORANT RECEPTOR 13A-RELATED"/>
    <property type="match status" value="1"/>
</dbReference>
<evidence type="ECO:0000313" key="12">
    <source>
        <dbReference type="EMBL" id="EDV97818.1"/>
    </source>
</evidence>
<reference evidence="12 13" key="1">
    <citation type="journal article" date="2007" name="Nature">
        <title>Evolution of genes and genomes on the Drosophila phylogeny.</title>
        <authorList>
            <consortium name="Drosophila 12 Genomes Consortium"/>
            <person name="Clark A.G."/>
            <person name="Eisen M.B."/>
            <person name="Smith D.R."/>
            <person name="Bergman C.M."/>
            <person name="Oliver B."/>
            <person name="Markow T.A."/>
            <person name="Kaufman T.C."/>
            <person name="Kellis M."/>
            <person name="Gelbart W."/>
            <person name="Iyer V.N."/>
            <person name="Pollard D.A."/>
            <person name="Sackton T.B."/>
            <person name="Larracuente A.M."/>
            <person name="Singh N.D."/>
            <person name="Abad J.P."/>
            <person name="Abt D.N."/>
            <person name="Adryan B."/>
            <person name="Aguade M."/>
            <person name="Akashi H."/>
            <person name="Anderson W.W."/>
            <person name="Aquadro C.F."/>
            <person name="Ardell D.H."/>
            <person name="Arguello R."/>
            <person name="Artieri C.G."/>
            <person name="Barbash D.A."/>
            <person name="Barker D."/>
            <person name="Barsanti P."/>
            <person name="Batterham P."/>
            <person name="Batzoglou S."/>
            <person name="Begun D."/>
            <person name="Bhutkar A."/>
            <person name="Blanco E."/>
            <person name="Bosak S.A."/>
            <person name="Bradley R.K."/>
            <person name="Brand A.D."/>
            <person name="Brent M.R."/>
            <person name="Brooks A.N."/>
            <person name="Brown R.H."/>
            <person name="Butlin R.K."/>
            <person name="Caggese C."/>
            <person name="Calvi B.R."/>
            <person name="Bernardo de Carvalho A."/>
            <person name="Caspi A."/>
            <person name="Castrezana S."/>
            <person name="Celniker S.E."/>
            <person name="Chang J.L."/>
            <person name="Chapple C."/>
            <person name="Chatterji S."/>
            <person name="Chinwalla A."/>
            <person name="Civetta A."/>
            <person name="Clifton S.W."/>
            <person name="Comeron J.M."/>
            <person name="Costello J.C."/>
            <person name="Coyne J.A."/>
            <person name="Daub J."/>
            <person name="David R.G."/>
            <person name="Delcher A.L."/>
            <person name="Delehaunty K."/>
            <person name="Do C.B."/>
            <person name="Ebling H."/>
            <person name="Edwards K."/>
            <person name="Eickbush T."/>
            <person name="Evans J.D."/>
            <person name="Filipski A."/>
            <person name="Findeiss S."/>
            <person name="Freyhult E."/>
            <person name="Fulton L."/>
            <person name="Fulton R."/>
            <person name="Garcia A.C."/>
            <person name="Gardiner A."/>
            <person name="Garfield D.A."/>
            <person name="Garvin B.E."/>
            <person name="Gibson G."/>
            <person name="Gilbert D."/>
            <person name="Gnerre S."/>
            <person name="Godfrey J."/>
            <person name="Good R."/>
            <person name="Gotea V."/>
            <person name="Gravely B."/>
            <person name="Greenberg A.J."/>
            <person name="Griffiths-Jones S."/>
            <person name="Gross S."/>
            <person name="Guigo R."/>
            <person name="Gustafson E.A."/>
            <person name="Haerty W."/>
            <person name="Hahn M.W."/>
            <person name="Halligan D.L."/>
            <person name="Halpern A.L."/>
            <person name="Halter G.M."/>
            <person name="Han M.V."/>
            <person name="Heger A."/>
            <person name="Hillier L."/>
            <person name="Hinrichs A.S."/>
            <person name="Holmes I."/>
            <person name="Hoskins R.A."/>
            <person name="Hubisz M.J."/>
            <person name="Hultmark D."/>
            <person name="Huntley M.A."/>
            <person name="Jaffe D.B."/>
            <person name="Jagadeeshan S."/>
            <person name="Jeck W.R."/>
            <person name="Johnson J."/>
            <person name="Jones C.D."/>
            <person name="Jordan W.C."/>
            <person name="Karpen G.H."/>
            <person name="Kataoka E."/>
            <person name="Keightley P.D."/>
            <person name="Kheradpour P."/>
            <person name="Kirkness E.F."/>
            <person name="Koerich L.B."/>
            <person name="Kristiansen K."/>
            <person name="Kudrna D."/>
            <person name="Kulathinal R.J."/>
            <person name="Kumar S."/>
            <person name="Kwok R."/>
            <person name="Lander E."/>
            <person name="Langley C.H."/>
            <person name="Lapoint R."/>
            <person name="Lazzaro B.P."/>
            <person name="Lee S.J."/>
            <person name="Levesque L."/>
            <person name="Li R."/>
            <person name="Lin C.F."/>
            <person name="Lin M.F."/>
            <person name="Lindblad-Toh K."/>
            <person name="Llopart A."/>
            <person name="Long M."/>
            <person name="Low L."/>
            <person name="Lozovsky E."/>
            <person name="Lu J."/>
            <person name="Luo M."/>
            <person name="Machado C.A."/>
            <person name="Makalowski W."/>
            <person name="Marzo M."/>
            <person name="Matsuda M."/>
            <person name="Matzkin L."/>
            <person name="McAllister B."/>
            <person name="McBride C.S."/>
            <person name="McKernan B."/>
            <person name="McKernan K."/>
            <person name="Mendez-Lago M."/>
            <person name="Minx P."/>
            <person name="Mollenhauer M.U."/>
            <person name="Montooth K."/>
            <person name="Mount S.M."/>
            <person name="Mu X."/>
            <person name="Myers E."/>
            <person name="Negre B."/>
            <person name="Newfeld S."/>
            <person name="Nielsen R."/>
            <person name="Noor M.A."/>
            <person name="O'Grady P."/>
            <person name="Pachter L."/>
            <person name="Papaceit M."/>
            <person name="Parisi M.J."/>
            <person name="Parisi M."/>
            <person name="Parts L."/>
            <person name="Pedersen J.S."/>
            <person name="Pesole G."/>
            <person name="Phillippy A.M."/>
            <person name="Ponting C.P."/>
            <person name="Pop M."/>
            <person name="Porcelli D."/>
            <person name="Powell J.R."/>
            <person name="Prohaska S."/>
            <person name="Pruitt K."/>
            <person name="Puig M."/>
            <person name="Quesneville H."/>
            <person name="Ram K.R."/>
            <person name="Rand D."/>
            <person name="Rasmussen M.D."/>
            <person name="Reed L.K."/>
            <person name="Reenan R."/>
            <person name="Reily A."/>
            <person name="Remington K.A."/>
            <person name="Rieger T.T."/>
            <person name="Ritchie M.G."/>
            <person name="Robin C."/>
            <person name="Rogers Y.H."/>
            <person name="Rohde C."/>
            <person name="Rozas J."/>
            <person name="Rubenfield M.J."/>
            <person name="Ruiz A."/>
            <person name="Russo S."/>
            <person name="Salzberg S.L."/>
            <person name="Sanchez-Gracia A."/>
            <person name="Saranga D.J."/>
            <person name="Sato H."/>
            <person name="Schaeffer S.W."/>
            <person name="Schatz M.C."/>
            <person name="Schlenke T."/>
            <person name="Schwartz R."/>
            <person name="Segarra C."/>
            <person name="Singh R.S."/>
            <person name="Sirot L."/>
            <person name="Sirota M."/>
            <person name="Sisneros N.B."/>
            <person name="Smith C.D."/>
            <person name="Smith T.F."/>
            <person name="Spieth J."/>
            <person name="Stage D.E."/>
            <person name="Stark A."/>
            <person name="Stephan W."/>
            <person name="Strausberg R.L."/>
            <person name="Strempel S."/>
            <person name="Sturgill D."/>
            <person name="Sutton G."/>
            <person name="Sutton G.G."/>
            <person name="Tao W."/>
            <person name="Teichmann S."/>
            <person name="Tobari Y.N."/>
            <person name="Tomimura Y."/>
            <person name="Tsolas J.M."/>
            <person name="Valente V.L."/>
            <person name="Venter E."/>
            <person name="Venter J.C."/>
            <person name="Vicario S."/>
            <person name="Vieira F.G."/>
            <person name="Vilella A.J."/>
            <person name="Villasante A."/>
            <person name="Walenz B."/>
            <person name="Wang J."/>
            <person name="Wasserman M."/>
            <person name="Watts T."/>
            <person name="Wilson D."/>
            <person name="Wilson R.K."/>
            <person name="Wing R.A."/>
            <person name="Wolfner M.F."/>
            <person name="Wong A."/>
            <person name="Wong G.K."/>
            <person name="Wu C.I."/>
            <person name="Wu G."/>
            <person name="Yamamoto D."/>
            <person name="Yang H.P."/>
            <person name="Yang S.P."/>
            <person name="Yorke J.A."/>
            <person name="Yoshida K."/>
            <person name="Zdobnov E."/>
            <person name="Zhang P."/>
            <person name="Zhang Y."/>
            <person name="Zimin A.V."/>
            <person name="Baldwin J."/>
            <person name="Abdouelleil A."/>
            <person name="Abdulkadir J."/>
            <person name="Abebe A."/>
            <person name="Abera B."/>
            <person name="Abreu J."/>
            <person name="Acer S.C."/>
            <person name="Aftuck L."/>
            <person name="Alexander A."/>
            <person name="An P."/>
            <person name="Anderson E."/>
            <person name="Anderson S."/>
            <person name="Arachi H."/>
            <person name="Azer M."/>
            <person name="Bachantsang P."/>
            <person name="Barry A."/>
            <person name="Bayul T."/>
            <person name="Berlin A."/>
            <person name="Bessette D."/>
            <person name="Bloom T."/>
            <person name="Blye J."/>
            <person name="Boguslavskiy L."/>
            <person name="Bonnet C."/>
            <person name="Boukhgalter B."/>
            <person name="Bourzgui I."/>
            <person name="Brown A."/>
            <person name="Cahill P."/>
            <person name="Channer S."/>
            <person name="Cheshatsang Y."/>
            <person name="Chuda L."/>
            <person name="Citroen M."/>
            <person name="Collymore A."/>
            <person name="Cooke P."/>
            <person name="Costello M."/>
            <person name="D'Aco K."/>
            <person name="Daza R."/>
            <person name="De Haan G."/>
            <person name="DeGray S."/>
            <person name="DeMaso C."/>
            <person name="Dhargay N."/>
            <person name="Dooley K."/>
            <person name="Dooley E."/>
            <person name="Doricent M."/>
            <person name="Dorje P."/>
            <person name="Dorjee K."/>
            <person name="Dupes A."/>
            <person name="Elong R."/>
            <person name="Falk J."/>
            <person name="Farina A."/>
            <person name="Faro S."/>
            <person name="Ferguson D."/>
            <person name="Fisher S."/>
            <person name="Foley C.D."/>
            <person name="Franke A."/>
            <person name="Friedrich D."/>
            <person name="Gadbois L."/>
            <person name="Gearin G."/>
            <person name="Gearin C.R."/>
            <person name="Giannoukos G."/>
            <person name="Goode T."/>
            <person name="Graham J."/>
            <person name="Grandbois E."/>
            <person name="Grewal S."/>
            <person name="Gyaltsen K."/>
            <person name="Hafez N."/>
            <person name="Hagos B."/>
            <person name="Hall J."/>
            <person name="Henson C."/>
            <person name="Hollinger A."/>
            <person name="Honan T."/>
            <person name="Huard M.D."/>
            <person name="Hughes L."/>
            <person name="Hurhula B."/>
            <person name="Husby M.E."/>
            <person name="Kamat A."/>
            <person name="Kanga B."/>
            <person name="Kashin S."/>
            <person name="Khazanovich D."/>
            <person name="Kisner P."/>
            <person name="Lance K."/>
            <person name="Lara M."/>
            <person name="Lee W."/>
            <person name="Lennon N."/>
            <person name="Letendre F."/>
            <person name="LeVine R."/>
            <person name="Lipovsky A."/>
            <person name="Liu X."/>
            <person name="Liu J."/>
            <person name="Liu S."/>
            <person name="Lokyitsang T."/>
            <person name="Lokyitsang Y."/>
            <person name="Lubonja R."/>
            <person name="Lui A."/>
            <person name="MacDonald P."/>
            <person name="Magnisalis V."/>
            <person name="Maru K."/>
            <person name="Matthews C."/>
            <person name="McCusker W."/>
            <person name="McDonough S."/>
            <person name="Mehta T."/>
            <person name="Meldrim J."/>
            <person name="Meneus L."/>
            <person name="Mihai O."/>
            <person name="Mihalev A."/>
            <person name="Mihova T."/>
            <person name="Mittelman R."/>
            <person name="Mlenga V."/>
            <person name="Montmayeur A."/>
            <person name="Mulrain L."/>
            <person name="Navidi A."/>
            <person name="Naylor J."/>
            <person name="Negash T."/>
            <person name="Nguyen T."/>
            <person name="Nguyen N."/>
            <person name="Nicol R."/>
            <person name="Norbu C."/>
            <person name="Norbu N."/>
            <person name="Novod N."/>
            <person name="O'Neill B."/>
            <person name="Osman S."/>
            <person name="Markiewicz E."/>
            <person name="Oyono O.L."/>
            <person name="Patti C."/>
            <person name="Phunkhang P."/>
            <person name="Pierre F."/>
            <person name="Priest M."/>
            <person name="Raghuraman S."/>
            <person name="Rege F."/>
            <person name="Reyes R."/>
            <person name="Rise C."/>
            <person name="Rogov P."/>
            <person name="Ross K."/>
            <person name="Ryan E."/>
            <person name="Settipalli S."/>
            <person name="Shea T."/>
            <person name="Sherpa N."/>
            <person name="Shi L."/>
            <person name="Shih D."/>
            <person name="Sparrow T."/>
            <person name="Spaulding J."/>
            <person name="Stalker J."/>
            <person name="Stange-Thomann N."/>
            <person name="Stavropoulos S."/>
            <person name="Stone C."/>
            <person name="Strader C."/>
            <person name="Tesfaye S."/>
            <person name="Thomson T."/>
            <person name="Thoulutsang Y."/>
            <person name="Thoulutsang D."/>
            <person name="Topham K."/>
            <person name="Topping I."/>
            <person name="Tsamla T."/>
            <person name="Vassiliev H."/>
            <person name="Vo A."/>
            <person name="Wangchuk T."/>
            <person name="Wangdi T."/>
            <person name="Weiand M."/>
            <person name="Wilkinson J."/>
            <person name="Wilson A."/>
            <person name="Yadav S."/>
            <person name="Young G."/>
            <person name="Yu Q."/>
            <person name="Zembek L."/>
            <person name="Zhong D."/>
            <person name="Zimmer A."/>
            <person name="Zwirko Z."/>
            <person name="Jaffe D.B."/>
            <person name="Alvarez P."/>
            <person name="Brockman W."/>
            <person name="Butler J."/>
            <person name="Chin C."/>
            <person name="Gnerre S."/>
            <person name="Grabherr M."/>
            <person name="Kleber M."/>
            <person name="Mauceli E."/>
            <person name="MacCallum I."/>
        </authorList>
    </citation>
    <scope>NUCLEOTIDE SEQUENCE [LARGE SCALE GENOMIC DNA]</scope>
    <source>
        <strain evidence="13">Tucson 15287-2541.00</strain>
    </source>
</reference>
<organism evidence="13">
    <name type="scientific">Drosophila grimshawi</name>
    <name type="common">Hawaiian fruit fly</name>
    <name type="synonym">Idiomyia grimshawi</name>
    <dbReference type="NCBI Taxonomy" id="7222"/>
    <lineage>
        <taxon>Eukaryota</taxon>
        <taxon>Metazoa</taxon>
        <taxon>Ecdysozoa</taxon>
        <taxon>Arthropoda</taxon>
        <taxon>Hexapoda</taxon>
        <taxon>Insecta</taxon>
        <taxon>Pterygota</taxon>
        <taxon>Neoptera</taxon>
        <taxon>Endopterygota</taxon>
        <taxon>Diptera</taxon>
        <taxon>Brachycera</taxon>
        <taxon>Muscomorpha</taxon>
        <taxon>Ephydroidea</taxon>
        <taxon>Drosophilidae</taxon>
        <taxon>Drosophila</taxon>
        <taxon>Hawaiian Drosophila</taxon>
    </lineage>
</organism>
<dbReference type="InParanoid" id="B4J025"/>
<keyword evidence="3 11" id="KW-0716">Sensory transduction</keyword>
<keyword evidence="9 11" id="KW-0807">Transducer</keyword>
<keyword evidence="7 11" id="KW-0472">Membrane</keyword>
<feature type="transmembrane region" description="Helical" evidence="11">
    <location>
        <begin position="366"/>
        <end position="385"/>
    </location>
</feature>
<keyword evidence="5 11" id="KW-0552">Olfaction</keyword>
<dbReference type="OrthoDB" id="6617147at2759"/>
<evidence type="ECO:0000256" key="8">
    <source>
        <dbReference type="ARBA" id="ARBA00023170"/>
    </source>
</evidence>
<evidence type="ECO:0000256" key="1">
    <source>
        <dbReference type="ARBA" id="ARBA00004651"/>
    </source>
</evidence>
<evidence type="ECO:0000256" key="9">
    <source>
        <dbReference type="ARBA" id="ARBA00023224"/>
    </source>
</evidence>
<keyword evidence="8 11" id="KW-0675">Receptor</keyword>
<evidence type="ECO:0000256" key="2">
    <source>
        <dbReference type="ARBA" id="ARBA00022475"/>
    </source>
</evidence>
<sequence length="395" mass="46324">MQLQNFMHYTDVGCRLVRMQRYEWRGRKGSRDEETPLQRLWFLFSAVNMIYQMLGMVIYLFLVDSWEEQPGGVVGQLSETCSIMGIMLFGISNMWMLVQHRSDIESILAELQQLYPRQTRQYRIDYYYEKSTRLMRYIAIYFTFACSYYNALPIIVLVYELLMESQHFRYKYQSNTWYPWQLLTNPDSLVSFMVAYLCQVVSSIMAVVFMTVSQFLLCVFVTQIQLHFDALASGFGALGAGQPGANDQLKALIAYHIRLLSITRKINRAFNFVILINFATSTIAICVMAYSMVMFNVFMACKYSVGLVAFLILTFFICYNGDQLTSASNQLLPAAFYNNWYEGDLNYRKMMLFFIMRSCETQELRAYKFMPVSMITYMAILKFSYQLFMFLRTMA</sequence>
<protein>
    <recommendedName>
        <fullName evidence="11">Odorant receptor</fullName>
    </recommendedName>
</protein>
<dbReference type="PhylomeDB" id="B4J025"/>
<keyword evidence="2" id="KW-1003">Cell membrane</keyword>
<evidence type="ECO:0000256" key="10">
    <source>
        <dbReference type="ARBA" id="ARBA00038679"/>
    </source>
</evidence>
<dbReference type="Pfam" id="PF02949">
    <property type="entry name" value="7tm_6"/>
    <property type="match status" value="1"/>
</dbReference>
<feature type="transmembrane region" description="Helical" evidence="11">
    <location>
        <begin position="297"/>
        <end position="319"/>
    </location>
</feature>
<evidence type="ECO:0000256" key="6">
    <source>
        <dbReference type="ARBA" id="ARBA00022989"/>
    </source>
</evidence>
<evidence type="ECO:0000256" key="3">
    <source>
        <dbReference type="ARBA" id="ARBA00022606"/>
    </source>
</evidence>
<dbReference type="AlphaFoldDB" id="B4J025"/>
<name>B4J025_DROGR</name>
<gene>
    <name evidence="12" type="primary">Dgri\GH14481</name>
    <name evidence="12" type="ORF">Dgri_GH14481</name>
</gene>
<comment type="subcellular location">
    <subcellularLocation>
        <location evidence="1 11">Cell membrane</location>
        <topology evidence="1 11">Multi-pass membrane protein</topology>
    </subcellularLocation>
</comment>
<feature type="transmembrane region" description="Helical" evidence="11">
    <location>
        <begin position="193"/>
        <end position="221"/>
    </location>
</feature>
<keyword evidence="13" id="KW-1185">Reference proteome</keyword>
<dbReference type="STRING" id="7222.B4J025"/>
<dbReference type="EMBL" id="CH916366">
    <property type="protein sequence ID" value="EDV97818.1"/>
    <property type="molecule type" value="Genomic_DNA"/>
</dbReference>
<feature type="transmembrane region" description="Helical" evidence="11">
    <location>
        <begin position="269"/>
        <end position="291"/>
    </location>
</feature>
<dbReference type="GO" id="GO:0005886">
    <property type="term" value="C:plasma membrane"/>
    <property type="evidence" value="ECO:0007669"/>
    <property type="project" value="UniProtKB-SubCell"/>
</dbReference>
<dbReference type="OMA" id="LRAYKFT"/>
<feature type="transmembrane region" description="Helical" evidence="11">
    <location>
        <begin position="40"/>
        <end position="62"/>
    </location>
</feature>
<dbReference type="GO" id="GO:0004984">
    <property type="term" value="F:olfactory receptor activity"/>
    <property type="evidence" value="ECO:0007669"/>
    <property type="project" value="InterPro"/>
</dbReference>
<dbReference type="eggNOG" id="ENOG502TBU7">
    <property type="taxonomic scope" value="Eukaryota"/>
</dbReference>
<evidence type="ECO:0000256" key="11">
    <source>
        <dbReference type="RuleBase" id="RU351113"/>
    </source>
</evidence>
<evidence type="ECO:0000313" key="13">
    <source>
        <dbReference type="Proteomes" id="UP000001070"/>
    </source>
</evidence>
<evidence type="ECO:0000256" key="7">
    <source>
        <dbReference type="ARBA" id="ARBA00023136"/>
    </source>
</evidence>
<evidence type="ECO:0000256" key="5">
    <source>
        <dbReference type="ARBA" id="ARBA00022725"/>
    </source>
</evidence>
<dbReference type="GO" id="GO:0005549">
    <property type="term" value="F:odorant binding"/>
    <property type="evidence" value="ECO:0007669"/>
    <property type="project" value="InterPro"/>
</dbReference>
<comment type="subunit">
    <text evidence="10">Interacts with Orco. Complexes exist early in the endomembrane system in olfactory sensory neurons (OSNs), coupling these complexes to the conserved ciliary trafficking pathway.</text>
</comment>
<dbReference type="FunCoup" id="B4J025">
    <property type="interactions" value="18"/>
</dbReference>
<dbReference type="GO" id="GO:0007165">
    <property type="term" value="P:signal transduction"/>
    <property type="evidence" value="ECO:0007669"/>
    <property type="project" value="UniProtKB-KW"/>
</dbReference>
<keyword evidence="6 11" id="KW-1133">Transmembrane helix</keyword>
<feature type="transmembrane region" description="Helical" evidence="11">
    <location>
        <begin position="82"/>
        <end position="98"/>
    </location>
</feature>
<accession>B4J025</accession>
<feature type="transmembrane region" description="Helical" evidence="11">
    <location>
        <begin position="138"/>
        <end position="159"/>
    </location>
</feature>
<keyword evidence="4 11" id="KW-0812">Transmembrane</keyword>
<proteinExistence type="inferred from homology"/>
<dbReference type="HOGENOM" id="CLU_704520_0_0_1"/>
<comment type="similarity">
    <text evidence="11">Belongs to the insect chemoreceptor superfamily. Heteromeric odorant receptor channel (TC 1.A.69) family.</text>
</comment>